<dbReference type="Proteomes" id="UP000317421">
    <property type="component" value="Unassembled WGS sequence"/>
</dbReference>
<dbReference type="OrthoDB" id="9795206at2"/>
<dbReference type="SUPFAM" id="SSF55729">
    <property type="entry name" value="Acyl-CoA N-acyltransferases (Nat)"/>
    <property type="match status" value="1"/>
</dbReference>
<evidence type="ECO:0000313" key="6">
    <source>
        <dbReference type="Proteomes" id="UP000317421"/>
    </source>
</evidence>
<dbReference type="InterPro" id="IPR051531">
    <property type="entry name" value="N-acetyltransferase"/>
</dbReference>
<dbReference type="GO" id="GO:0016747">
    <property type="term" value="F:acyltransferase activity, transferring groups other than amino-acyl groups"/>
    <property type="evidence" value="ECO:0007669"/>
    <property type="project" value="InterPro"/>
</dbReference>
<keyword evidence="1 5" id="KW-0808">Transferase</keyword>
<sequence>MARSVPEADHPYPEAGVFPATLTTDRLVLRPPRLVDAQANFDRYASDPQATRFLSWKTHASVRDTREFLARIVSPEEKNRDQHWAICVAGETLPSGMITTFGEGQIVALGYVLERRWWGQGVMTEALLAVTKCVWKDDRTWRLQALAHVENVGSHRVLEKGGLRLEGTLRRRFVMPQRGSEPQDCRIYAQVRDDLM</sequence>
<organism evidence="5 6">
    <name type="scientific">Botrimarina colliarenosi</name>
    <dbReference type="NCBI Taxonomy" id="2528001"/>
    <lineage>
        <taxon>Bacteria</taxon>
        <taxon>Pseudomonadati</taxon>
        <taxon>Planctomycetota</taxon>
        <taxon>Planctomycetia</taxon>
        <taxon>Pirellulales</taxon>
        <taxon>Lacipirellulaceae</taxon>
        <taxon>Botrimarina</taxon>
    </lineage>
</organism>
<protein>
    <submittedName>
        <fullName evidence="5">Ribosomal-protein-S5-alanine N-acetyltransferase</fullName>
    </submittedName>
</protein>
<keyword evidence="2" id="KW-0012">Acyltransferase</keyword>
<name>A0A5C6ACH6_9BACT</name>
<comment type="similarity">
    <text evidence="3">Belongs to the acetyltransferase family. RimJ subfamily.</text>
</comment>
<proteinExistence type="inferred from homology"/>
<dbReference type="RefSeq" id="WP_146445523.1">
    <property type="nucleotide sequence ID" value="NZ_SJPR01000003.1"/>
</dbReference>
<dbReference type="EMBL" id="SJPR01000003">
    <property type="protein sequence ID" value="TWT97028.1"/>
    <property type="molecule type" value="Genomic_DNA"/>
</dbReference>
<keyword evidence="6" id="KW-1185">Reference proteome</keyword>
<evidence type="ECO:0000256" key="2">
    <source>
        <dbReference type="ARBA" id="ARBA00023315"/>
    </source>
</evidence>
<evidence type="ECO:0000256" key="1">
    <source>
        <dbReference type="ARBA" id="ARBA00022679"/>
    </source>
</evidence>
<dbReference type="InterPro" id="IPR000182">
    <property type="entry name" value="GNAT_dom"/>
</dbReference>
<feature type="domain" description="N-acetyltransferase" evidence="4">
    <location>
        <begin position="26"/>
        <end position="163"/>
    </location>
</feature>
<dbReference type="Pfam" id="PF13302">
    <property type="entry name" value="Acetyltransf_3"/>
    <property type="match status" value="1"/>
</dbReference>
<comment type="caution">
    <text evidence="5">The sequence shown here is derived from an EMBL/GenBank/DDBJ whole genome shotgun (WGS) entry which is preliminary data.</text>
</comment>
<accession>A0A5C6ACH6</accession>
<dbReference type="InterPro" id="IPR016181">
    <property type="entry name" value="Acyl_CoA_acyltransferase"/>
</dbReference>
<gene>
    <name evidence="5" type="ORF">Pla108_28050</name>
</gene>
<evidence type="ECO:0000259" key="4">
    <source>
        <dbReference type="Pfam" id="PF13302"/>
    </source>
</evidence>
<dbReference type="AlphaFoldDB" id="A0A5C6ACH6"/>
<dbReference type="PANTHER" id="PTHR43792">
    <property type="entry name" value="GNAT FAMILY, PUTATIVE (AFU_ORTHOLOGUE AFUA_3G00765)-RELATED-RELATED"/>
    <property type="match status" value="1"/>
</dbReference>
<evidence type="ECO:0000313" key="5">
    <source>
        <dbReference type="EMBL" id="TWT97028.1"/>
    </source>
</evidence>
<dbReference type="PANTHER" id="PTHR43792:SF8">
    <property type="entry name" value="[RIBOSOMAL PROTEIN US5]-ALANINE N-ACETYLTRANSFERASE"/>
    <property type="match status" value="1"/>
</dbReference>
<dbReference type="Gene3D" id="3.40.630.30">
    <property type="match status" value="1"/>
</dbReference>
<evidence type="ECO:0000256" key="3">
    <source>
        <dbReference type="ARBA" id="ARBA00038502"/>
    </source>
</evidence>
<reference evidence="5 6" key="1">
    <citation type="submission" date="2019-02" db="EMBL/GenBank/DDBJ databases">
        <title>Deep-cultivation of Planctomycetes and their phenomic and genomic characterization uncovers novel biology.</title>
        <authorList>
            <person name="Wiegand S."/>
            <person name="Jogler M."/>
            <person name="Boedeker C."/>
            <person name="Pinto D."/>
            <person name="Vollmers J."/>
            <person name="Rivas-Marin E."/>
            <person name="Kohn T."/>
            <person name="Peeters S.H."/>
            <person name="Heuer A."/>
            <person name="Rast P."/>
            <person name="Oberbeckmann S."/>
            <person name="Bunk B."/>
            <person name="Jeske O."/>
            <person name="Meyerdierks A."/>
            <person name="Storesund J.E."/>
            <person name="Kallscheuer N."/>
            <person name="Luecker S."/>
            <person name="Lage O.M."/>
            <person name="Pohl T."/>
            <person name="Merkel B.J."/>
            <person name="Hornburger P."/>
            <person name="Mueller R.-W."/>
            <person name="Bruemmer F."/>
            <person name="Labrenz M."/>
            <person name="Spormann A.M."/>
            <person name="Op Den Camp H."/>
            <person name="Overmann J."/>
            <person name="Amann R."/>
            <person name="Jetten M.S.M."/>
            <person name="Mascher T."/>
            <person name="Medema M.H."/>
            <person name="Devos D.P."/>
            <person name="Kaster A.-K."/>
            <person name="Ovreas L."/>
            <person name="Rohde M."/>
            <person name="Galperin M.Y."/>
            <person name="Jogler C."/>
        </authorList>
    </citation>
    <scope>NUCLEOTIDE SEQUENCE [LARGE SCALE GENOMIC DNA]</scope>
    <source>
        <strain evidence="5 6">Pla108</strain>
    </source>
</reference>